<evidence type="ECO:0000256" key="10">
    <source>
        <dbReference type="ARBA" id="ARBA00023136"/>
    </source>
</evidence>
<dbReference type="GO" id="GO:0016324">
    <property type="term" value="C:apical plasma membrane"/>
    <property type="evidence" value="ECO:0007669"/>
    <property type="project" value="UniProtKB-SubCell"/>
</dbReference>
<feature type="compositionally biased region" description="Basic and acidic residues" evidence="14">
    <location>
        <begin position="36"/>
        <end position="49"/>
    </location>
</feature>
<feature type="transmembrane region" description="Helical" evidence="15">
    <location>
        <begin position="377"/>
        <end position="397"/>
    </location>
</feature>
<evidence type="ECO:0000256" key="4">
    <source>
        <dbReference type="ARBA" id="ARBA00022475"/>
    </source>
</evidence>
<feature type="transmembrane region" description="Helical" evidence="15">
    <location>
        <begin position="208"/>
        <end position="230"/>
    </location>
</feature>
<evidence type="ECO:0000313" key="17">
    <source>
        <dbReference type="Proteomes" id="UP000515202"/>
    </source>
</evidence>
<keyword evidence="10 15" id="KW-0472">Membrane</keyword>
<dbReference type="InterPro" id="IPR036259">
    <property type="entry name" value="MFS_trans_sf"/>
</dbReference>
<evidence type="ECO:0000256" key="11">
    <source>
        <dbReference type="ARBA" id="ARBA00023180"/>
    </source>
</evidence>
<accession>A0A6P6CS60</accession>
<keyword evidence="4" id="KW-1003">Cell membrane</keyword>
<evidence type="ECO:0000313" key="18">
    <source>
        <dbReference type="RefSeq" id="XP_023390149.1"/>
    </source>
</evidence>
<evidence type="ECO:0000256" key="9">
    <source>
        <dbReference type="ARBA" id="ARBA00023065"/>
    </source>
</evidence>
<dbReference type="GO" id="GO:0015293">
    <property type="term" value="F:symporter activity"/>
    <property type="evidence" value="ECO:0007669"/>
    <property type="project" value="UniProtKB-KW"/>
</dbReference>
<sequence length="505" mass="55074">MPLLGIYPKKTASLTQKDGCTPTSTAVLPTTAEIRSSPDSDRLRKRDTSEGDVEQNPAAWNKIVCIDLEGIVRSAMNQLNTLLFCVESQQTNSSTGRLETTDAVARGNPQYNWSLKTQGVILSSIMYGLLIAQIPAGYLSGIFSIRKMIGCSLLLSSLLTLLTPLAATAGEAFLMACRALQGLGQGTTLTAQHVIWVKWAPPLEQGRLTSMSISGSVLGPFIALLLTGFICQSLGWPMVFYIFGACGCALSLVWFALYHDNPEAHPCISVAERDFITASLAGQVSSSGHTLPIRAMLRSLPVWVISLTSFAYFWMMRIIIFYSPMFISSNLHTEVQENGMLSALPYLFGWILSFLSGPMADCFLARNILSMLTVRKLFTTLGLLLPAVFSVCLASAGSSIQSVVVFLVLTNATTSFCTVGMLINPLDIAPRYYGFLKGMTILIGMTGGLISTTVTGIILDQDPESSWFKIFFLMAAINVTSLILYLIFAKAEIQDWAKERQHTRL</sequence>
<evidence type="ECO:0000313" key="20">
    <source>
        <dbReference type="RefSeq" id="XP_023390151.1"/>
    </source>
</evidence>
<comment type="catalytic activity">
    <reaction evidence="13">
        <text>3 Na(+)(out) + phosphate(out) = 3 Na(+)(in) + phosphate(in)</text>
        <dbReference type="Rhea" id="RHEA:71255"/>
        <dbReference type="ChEBI" id="CHEBI:29101"/>
        <dbReference type="ChEBI" id="CHEBI:43474"/>
    </reaction>
</comment>
<protein>
    <submittedName>
        <fullName evidence="18 19">Sodium-dependent phosphate transport protein 1 isoform X1</fullName>
    </submittedName>
</protein>
<dbReference type="GO" id="GO:0006820">
    <property type="term" value="P:monoatomic anion transport"/>
    <property type="evidence" value="ECO:0007669"/>
    <property type="project" value="TreeGrafter"/>
</dbReference>
<proteinExistence type="inferred from homology"/>
<feature type="transmembrane region" description="Helical" evidence="15">
    <location>
        <begin position="435"/>
        <end position="458"/>
    </location>
</feature>
<dbReference type="GeneID" id="105296323"/>
<dbReference type="OrthoDB" id="2985014at2759"/>
<dbReference type="RefSeq" id="XP_023390154.1">
    <property type="nucleotide sequence ID" value="XM_023534386.1"/>
</dbReference>
<dbReference type="AlphaFoldDB" id="A0A6P6CS60"/>
<evidence type="ECO:0000259" key="16">
    <source>
        <dbReference type="PROSITE" id="PS50850"/>
    </source>
</evidence>
<dbReference type="GO" id="GO:0006814">
    <property type="term" value="P:sodium ion transport"/>
    <property type="evidence" value="ECO:0007669"/>
    <property type="project" value="UniProtKB-KW"/>
</dbReference>
<keyword evidence="17" id="KW-1185">Reference proteome</keyword>
<keyword evidence="8" id="KW-0915">Sodium</keyword>
<evidence type="ECO:0000256" key="5">
    <source>
        <dbReference type="ARBA" id="ARBA00022692"/>
    </source>
</evidence>
<dbReference type="Proteomes" id="UP000515202">
    <property type="component" value="Unplaced"/>
</dbReference>
<feature type="transmembrane region" description="Helical" evidence="15">
    <location>
        <begin position="120"/>
        <end position="141"/>
    </location>
</feature>
<feature type="transmembrane region" description="Helical" evidence="15">
    <location>
        <begin position="153"/>
        <end position="174"/>
    </location>
</feature>
<dbReference type="GO" id="GO:0044341">
    <property type="term" value="P:sodium-dependent phosphate transport"/>
    <property type="evidence" value="ECO:0007669"/>
    <property type="project" value="TreeGrafter"/>
</dbReference>
<feature type="transmembrane region" description="Helical" evidence="15">
    <location>
        <begin position="403"/>
        <end position="423"/>
    </location>
</feature>
<keyword evidence="6" id="KW-0769">Symport</keyword>
<feature type="domain" description="Major facilitator superfamily (MFS) profile" evidence="16">
    <location>
        <begin position="66"/>
        <end position="493"/>
    </location>
</feature>
<dbReference type="RefSeq" id="XP_023390150.1">
    <property type="nucleotide sequence ID" value="XM_023534382.1"/>
</dbReference>
<dbReference type="InterPro" id="IPR011701">
    <property type="entry name" value="MFS"/>
</dbReference>
<dbReference type="FunFam" id="1.20.1250.20:FF:000060">
    <property type="entry name" value="Solute carrier family 17 member 3"/>
    <property type="match status" value="1"/>
</dbReference>
<evidence type="ECO:0000313" key="23">
    <source>
        <dbReference type="RefSeq" id="XP_023390154.1"/>
    </source>
</evidence>
<evidence type="ECO:0000256" key="13">
    <source>
        <dbReference type="ARBA" id="ARBA00035839"/>
    </source>
</evidence>
<evidence type="ECO:0000256" key="1">
    <source>
        <dbReference type="ARBA" id="ARBA00004424"/>
    </source>
</evidence>
<dbReference type="PANTHER" id="PTHR11662:SF26">
    <property type="entry name" value="SODIUM-DEPENDENT PHOSPHATE TRANSPORT PROTEIN 1"/>
    <property type="match status" value="1"/>
</dbReference>
<dbReference type="SUPFAM" id="SSF103473">
    <property type="entry name" value="MFS general substrate transporter"/>
    <property type="match status" value="1"/>
</dbReference>
<evidence type="ECO:0000313" key="19">
    <source>
        <dbReference type="RefSeq" id="XP_023390150.1"/>
    </source>
</evidence>
<evidence type="ECO:0000256" key="2">
    <source>
        <dbReference type="ARBA" id="ARBA00008586"/>
    </source>
</evidence>
<dbReference type="GO" id="GO:0015747">
    <property type="term" value="P:urate transport"/>
    <property type="evidence" value="ECO:0007669"/>
    <property type="project" value="TreeGrafter"/>
</dbReference>
<feature type="region of interest" description="Disordered" evidence="14">
    <location>
        <begin position="31"/>
        <end position="53"/>
    </location>
</feature>
<comment type="subcellular location">
    <subcellularLocation>
        <location evidence="1">Apical cell membrane</location>
        <topology evidence="1">Multi-pass membrane protein</topology>
    </subcellularLocation>
</comment>
<evidence type="ECO:0000256" key="7">
    <source>
        <dbReference type="ARBA" id="ARBA00022989"/>
    </source>
</evidence>
<dbReference type="Gene3D" id="1.20.1250.20">
    <property type="entry name" value="MFS general substrate transporter like domains"/>
    <property type="match status" value="2"/>
</dbReference>
<keyword evidence="3" id="KW-0813">Transport</keyword>
<dbReference type="Pfam" id="PF07690">
    <property type="entry name" value="MFS_1"/>
    <property type="match status" value="1"/>
</dbReference>
<dbReference type="PANTHER" id="PTHR11662">
    <property type="entry name" value="SOLUTE CARRIER FAMILY 17"/>
    <property type="match status" value="1"/>
</dbReference>
<feature type="transmembrane region" description="Helical" evidence="15">
    <location>
        <begin position="470"/>
        <end position="488"/>
    </location>
</feature>
<evidence type="ECO:0000256" key="6">
    <source>
        <dbReference type="ARBA" id="ARBA00022847"/>
    </source>
</evidence>
<keyword evidence="12" id="KW-0739">Sodium transport</keyword>
<evidence type="ECO:0000256" key="8">
    <source>
        <dbReference type="ARBA" id="ARBA00023053"/>
    </source>
</evidence>
<dbReference type="KEGG" id="pvp:105296323"/>
<feature type="transmembrane region" description="Helical" evidence="15">
    <location>
        <begin position="343"/>
        <end position="365"/>
    </location>
</feature>
<comment type="similarity">
    <text evidence="2">Belongs to the major facilitator superfamily. Sodium/anion cotransporter family.</text>
</comment>
<reference evidence="18 19" key="1">
    <citation type="submission" date="2025-04" db="UniProtKB">
        <authorList>
            <consortium name="RefSeq"/>
        </authorList>
    </citation>
    <scope>IDENTIFICATION</scope>
    <source>
        <tissue evidence="18 19">Kidney</tissue>
    </source>
</reference>
<evidence type="ECO:0000256" key="12">
    <source>
        <dbReference type="ARBA" id="ARBA00023201"/>
    </source>
</evidence>
<dbReference type="PROSITE" id="PS50850">
    <property type="entry name" value="MFS"/>
    <property type="match status" value="1"/>
</dbReference>
<dbReference type="RefSeq" id="XP_023390149.1">
    <property type="nucleotide sequence ID" value="XM_023534381.1"/>
</dbReference>
<dbReference type="FunFam" id="1.20.1250.20:FF:000003">
    <property type="entry name" value="Solute carrier family 17 member 3"/>
    <property type="match status" value="1"/>
</dbReference>
<evidence type="ECO:0000313" key="22">
    <source>
        <dbReference type="RefSeq" id="XP_023390153.1"/>
    </source>
</evidence>
<dbReference type="InterPro" id="IPR020846">
    <property type="entry name" value="MFS_dom"/>
</dbReference>
<keyword evidence="11" id="KW-0325">Glycoprotein</keyword>
<evidence type="ECO:0000256" key="15">
    <source>
        <dbReference type="SAM" id="Phobius"/>
    </source>
</evidence>
<dbReference type="RefSeq" id="XP_023390151.1">
    <property type="nucleotide sequence ID" value="XM_023534383.1"/>
</dbReference>
<gene>
    <name evidence="18 19 20 21 22 23" type="primary">SLC17A1</name>
</gene>
<keyword evidence="5 15" id="KW-0812">Transmembrane</keyword>
<dbReference type="InterPro" id="IPR050382">
    <property type="entry name" value="MFS_Na/Anion_cotransporter"/>
</dbReference>
<name>A0A6P6CS60_PTEVA</name>
<feature type="transmembrane region" description="Helical" evidence="15">
    <location>
        <begin position="300"/>
        <end position="323"/>
    </location>
</feature>
<dbReference type="CTD" id="6568"/>
<evidence type="ECO:0000256" key="3">
    <source>
        <dbReference type="ARBA" id="ARBA00022448"/>
    </source>
</evidence>
<dbReference type="RefSeq" id="XP_023390152.1">
    <property type="nucleotide sequence ID" value="XM_023534384.1"/>
</dbReference>
<dbReference type="RefSeq" id="XP_023390153.1">
    <property type="nucleotide sequence ID" value="XM_023534385.1"/>
</dbReference>
<keyword evidence="7 15" id="KW-1133">Transmembrane helix</keyword>
<evidence type="ECO:0000256" key="14">
    <source>
        <dbReference type="SAM" id="MobiDB-lite"/>
    </source>
</evidence>
<organism evidence="17 22">
    <name type="scientific">Pteropus vampyrus</name>
    <name type="common">Large flying fox</name>
    <dbReference type="NCBI Taxonomy" id="132908"/>
    <lineage>
        <taxon>Eukaryota</taxon>
        <taxon>Metazoa</taxon>
        <taxon>Chordata</taxon>
        <taxon>Craniata</taxon>
        <taxon>Vertebrata</taxon>
        <taxon>Euteleostomi</taxon>
        <taxon>Mammalia</taxon>
        <taxon>Eutheria</taxon>
        <taxon>Laurasiatheria</taxon>
        <taxon>Chiroptera</taxon>
        <taxon>Yinpterochiroptera</taxon>
        <taxon>Pteropodoidea</taxon>
        <taxon>Pteropodidae</taxon>
        <taxon>Pteropodinae</taxon>
        <taxon>Pteropus</taxon>
    </lineage>
</organism>
<feature type="transmembrane region" description="Helical" evidence="15">
    <location>
        <begin position="236"/>
        <end position="257"/>
    </location>
</feature>
<keyword evidence="9" id="KW-0406">Ion transport</keyword>
<evidence type="ECO:0000313" key="21">
    <source>
        <dbReference type="RefSeq" id="XP_023390152.1"/>
    </source>
</evidence>